<dbReference type="Pfam" id="PF00733">
    <property type="entry name" value="Asn_synthase"/>
    <property type="match status" value="1"/>
</dbReference>
<dbReference type="EC" id="6.3.5.4" evidence="3"/>
<evidence type="ECO:0000259" key="9">
    <source>
        <dbReference type="PROSITE" id="PS51278"/>
    </source>
</evidence>
<dbReference type="InterPro" id="IPR017932">
    <property type="entry name" value="GATase_2_dom"/>
</dbReference>
<feature type="domain" description="Glutamine amidotransferase type-2" evidence="9">
    <location>
        <begin position="2"/>
        <end position="219"/>
    </location>
</feature>
<dbReference type="GO" id="GO:0004066">
    <property type="term" value="F:asparagine synthase (glutamine-hydrolyzing) activity"/>
    <property type="evidence" value="ECO:0007669"/>
    <property type="project" value="UniProtKB-EC"/>
</dbReference>
<dbReference type="SUPFAM" id="SSF52402">
    <property type="entry name" value="Adenine nucleotide alpha hydrolases-like"/>
    <property type="match status" value="1"/>
</dbReference>
<gene>
    <name evidence="10" type="primary">asnB</name>
    <name evidence="10" type="ORF">Dfulv_09835</name>
</gene>
<dbReference type="InterPro" id="IPR033738">
    <property type="entry name" value="AsnB_N"/>
</dbReference>
<dbReference type="PANTHER" id="PTHR43284">
    <property type="entry name" value="ASPARAGINE SYNTHETASE (GLUTAMINE-HYDROLYZING)"/>
    <property type="match status" value="1"/>
</dbReference>
<dbReference type="InterPro" id="IPR001962">
    <property type="entry name" value="Asn_synthase"/>
</dbReference>
<keyword evidence="4" id="KW-0547">Nucleotide-binding</keyword>
<dbReference type="RefSeq" id="WP_259862367.1">
    <property type="nucleotide sequence ID" value="NZ_BAAAST010000005.1"/>
</dbReference>
<dbReference type="Gene3D" id="3.60.20.10">
    <property type="entry name" value="Glutamine Phosphoribosylpyrophosphate, subunit 1, domain 1"/>
    <property type="match status" value="1"/>
</dbReference>
<evidence type="ECO:0000256" key="7">
    <source>
        <dbReference type="ARBA" id="ARBA00022962"/>
    </source>
</evidence>
<evidence type="ECO:0000256" key="5">
    <source>
        <dbReference type="ARBA" id="ARBA00022840"/>
    </source>
</evidence>
<dbReference type="Gene3D" id="3.40.50.620">
    <property type="entry name" value="HUPs"/>
    <property type="match status" value="1"/>
</dbReference>
<evidence type="ECO:0000256" key="3">
    <source>
        <dbReference type="ARBA" id="ARBA00012737"/>
    </source>
</evidence>
<dbReference type="Pfam" id="PF13537">
    <property type="entry name" value="GATase_7"/>
    <property type="match status" value="1"/>
</dbReference>
<protein>
    <recommendedName>
        <fullName evidence="3">asparagine synthase (glutamine-hydrolyzing)</fullName>
        <ecNumber evidence="3">6.3.5.4</ecNumber>
    </recommendedName>
</protein>
<evidence type="ECO:0000256" key="6">
    <source>
        <dbReference type="ARBA" id="ARBA00022888"/>
    </source>
</evidence>
<reference evidence="10" key="2">
    <citation type="submission" date="2022-09" db="EMBL/GenBank/DDBJ databases">
        <title>Biosynthetic gene clusters of Dactylosporangioum fulvum.</title>
        <authorList>
            <person name="Caradec T."/>
        </authorList>
    </citation>
    <scope>NUCLEOTIDE SEQUENCE</scope>
    <source>
        <strain evidence="10">NRRL B-16292</strain>
    </source>
</reference>
<evidence type="ECO:0000256" key="2">
    <source>
        <dbReference type="ARBA" id="ARBA00005752"/>
    </source>
</evidence>
<evidence type="ECO:0000313" key="10">
    <source>
        <dbReference type="EMBL" id="UWP84505.1"/>
    </source>
</evidence>
<evidence type="ECO:0000256" key="4">
    <source>
        <dbReference type="ARBA" id="ARBA00022741"/>
    </source>
</evidence>
<keyword evidence="10" id="KW-0436">Ligase</keyword>
<dbReference type="CDD" id="cd01991">
    <property type="entry name" value="Asn_synthase_B_C"/>
    <property type="match status" value="1"/>
</dbReference>
<proteinExistence type="inferred from homology"/>
<evidence type="ECO:0000256" key="1">
    <source>
        <dbReference type="ARBA" id="ARBA00005187"/>
    </source>
</evidence>
<reference evidence="10" key="1">
    <citation type="submission" date="2021-04" db="EMBL/GenBank/DDBJ databases">
        <authorList>
            <person name="Hartkoorn R.C."/>
            <person name="Beaudoing E."/>
            <person name="Hot D."/>
        </authorList>
    </citation>
    <scope>NUCLEOTIDE SEQUENCE</scope>
    <source>
        <strain evidence="10">NRRL B-16292</strain>
    </source>
</reference>
<dbReference type="Proteomes" id="UP001059617">
    <property type="component" value="Chromosome"/>
</dbReference>
<dbReference type="InterPro" id="IPR006426">
    <property type="entry name" value="Asn_synth_AEB"/>
</dbReference>
<accession>A0ABY5W3G8</accession>
<dbReference type="InterPro" id="IPR029055">
    <property type="entry name" value="Ntn_hydrolases_N"/>
</dbReference>
<dbReference type="InterPro" id="IPR051786">
    <property type="entry name" value="ASN_synthetase/amidase"/>
</dbReference>
<evidence type="ECO:0000313" key="11">
    <source>
        <dbReference type="Proteomes" id="UP001059617"/>
    </source>
</evidence>
<dbReference type="PANTHER" id="PTHR43284:SF1">
    <property type="entry name" value="ASPARAGINE SYNTHETASE"/>
    <property type="match status" value="1"/>
</dbReference>
<dbReference type="SUPFAM" id="SSF56235">
    <property type="entry name" value="N-terminal nucleophile aminohydrolases (Ntn hydrolases)"/>
    <property type="match status" value="1"/>
</dbReference>
<dbReference type="PIRSF" id="PIRSF001589">
    <property type="entry name" value="Asn_synthetase_glu-h"/>
    <property type="match status" value="1"/>
</dbReference>
<name>A0ABY5W3G8_9ACTN</name>
<evidence type="ECO:0000256" key="8">
    <source>
        <dbReference type="ARBA" id="ARBA00048741"/>
    </source>
</evidence>
<dbReference type="InterPro" id="IPR014729">
    <property type="entry name" value="Rossmann-like_a/b/a_fold"/>
</dbReference>
<keyword evidence="11" id="KW-1185">Reference proteome</keyword>
<dbReference type="PROSITE" id="PS51278">
    <property type="entry name" value="GATASE_TYPE_2"/>
    <property type="match status" value="1"/>
</dbReference>
<comment type="similarity">
    <text evidence="2">Belongs to the asparagine synthetase family.</text>
</comment>
<dbReference type="NCBIfam" id="TIGR01536">
    <property type="entry name" value="asn_synth_AEB"/>
    <property type="match status" value="1"/>
</dbReference>
<comment type="catalytic activity">
    <reaction evidence="8">
        <text>L-aspartate + L-glutamine + ATP + H2O = L-asparagine + L-glutamate + AMP + diphosphate + H(+)</text>
        <dbReference type="Rhea" id="RHEA:12228"/>
        <dbReference type="ChEBI" id="CHEBI:15377"/>
        <dbReference type="ChEBI" id="CHEBI:15378"/>
        <dbReference type="ChEBI" id="CHEBI:29985"/>
        <dbReference type="ChEBI" id="CHEBI:29991"/>
        <dbReference type="ChEBI" id="CHEBI:30616"/>
        <dbReference type="ChEBI" id="CHEBI:33019"/>
        <dbReference type="ChEBI" id="CHEBI:58048"/>
        <dbReference type="ChEBI" id="CHEBI:58359"/>
        <dbReference type="ChEBI" id="CHEBI:456215"/>
        <dbReference type="EC" id="6.3.5.4"/>
    </reaction>
</comment>
<keyword evidence="7" id="KW-0315">Glutamine amidotransferase</keyword>
<dbReference type="EMBL" id="CP073720">
    <property type="protein sequence ID" value="UWP84505.1"/>
    <property type="molecule type" value="Genomic_DNA"/>
</dbReference>
<comment type="pathway">
    <text evidence="1">Amino-acid biosynthesis; L-asparagine biosynthesis; L-asparagine from L-aspartate (L-Gln route): step 1/1.</text>
</comment>
<sequence length="687" mass="74527">MAGLLTFVSARGNASAHRDQIADALELMRHRGPDEHRVVATDDVVFAVNRLVVTDLTGGRQPVTYPPAGVTAGRYVIVLDGAVHNAGELREELVEERGADFASGSEAEVILAAYHHWGPSAVNRLRGMFAFVIWDSSARRAFGARDPYGIKPLYQLATADGVYLASEKKALLPFVADRTAVDTANLQHYLTMQYVPEPATMHPDVRRLGAGESFVYTPGGPLANRRYSQLDFRPAAAADEDALIQRITVALRDSVHTHLRADAPVGAFLSSGIDSTAIVALAAEVDPNLRTYTVGYEVEQYSEIAVAEQSARTLGVPITSTVVSAADFMQALPRIVWHLDDPVADPALVPLYFLAQRASRDVTVVLGGDGADELFGGYPIYREPLSLSTVSHLPDSMRRGLRAVSRVIPQGMKGKSFLERGTTPIEERYYGNARIFTDEEKAALLRHYAADIRHTDVTAPVFKEASALDDVTTMQYIDLYTWLRGDILVKADRMTMAHSLQLRTPFLDRAVFEAASVLPTELKVPPRSQETKAALRRALAGIVPEAIVHRKKLGFPVPIRPWLRGEMYDWAHGLLDTSGAGELLDLDVVRGLLRAHRKKEADHSRKLWTVLVFCVWHAVFVTGTLKPGVPSAPGPGPGAGGWFDGGLSSGSGGSNGGFNASGAFPGPGYFTGEAGQAGQYPEEIHLP</sequence>
<keyword evidence="6" id="KW-0061">Asparagine biosynthesis</keyword>
<keyword evidence="5" id="KW-0067">ATP-binding</keyword>
<organism evidence="10 11">
    <name type="scientific">Dactylosporangium fulvum</name>
    <dbReference type="NCBI Taxonomy" id="53359"/>
    <lineage>
        <taxon>Bacteria</taxon>
        <taxon>Bacillati</taxon>
        <taxon>Actinomycetota</taxon>
        <taxon>Actinomycetes</taxon>
        <taxon>Micromonosporales</taxon>
        <taxon>Micromonosporaceae</taxon>
        <taxon>Dactylosporangium</taxon>
    </lineage>
</organism>
<keyword evidence="6" id="KW-0028">Amino-acid biosynthesis</keyword>
<dbReference type="CDD" id="cd00712">
    <property type="entry name" value="AsnB"/>
    <property type="match status" value="1"/>
</dbReference>